<organism evidence="1 2">
    <name type="scientific">Cirrhinus mrigala</name>
    <name type="common">Mrigala</name>
    <dbReference type="NCBI Taxonomy" id="683832"/>
    <lineage>
        <taxon>Eukaryota</taxon>
        <taxon>Metazoa</taxon>
        <taxon>Chordata</taxon>
        <taxon>Craniata</taxon>
        <taxon>Vertebrata</taxon>
        <taxon>Euteleostomi</taxon>
        <taxon>Actinopterygii</taxon>
        <taxon>Neopterygii</taxon>
        <taxon>Teleostei</taxon>
        <taxon>Ostariophysi</taxon>
        <taxon>Cypriniformes</taxon>
        <taxon>Cyprinidae</taxon>
        <taxon>Labeoninae</taxon>
        <taxon>Labeonini</taxon>
        <taxon>Cirrhinus</taxon>
    </lineage>
</organism>
<dbReference type="AlphaFoldDB" id="A0ABD0MIU4"/>
<sequence>MASPAKRPKLQGKEEVVNDSICGYLHNVSCVRISSRNRSKFFNALLQTGRDKYCRKRSAFVQAEKNRSPVKLKGIKHGVSSEGGDFDIQCGRFTDLSVVRDLGFSFKVAPEVVKKTVADIKAMAARVQVSSLEVRVNYIKPATEMVEVRGDCIEMQTCYVEDVSGWIKIQLWDTLIGKLVSGKSYCIRNVCTRQYAGCLFLTTSRTTEIEEIANVSLPTRVEDFRVDEDPVTIIIGEITAAEITVSRRCRKCQAWQNDLNAKEQYHRCHRCGLLQKCQNYECITKGKVSIGNSFGEEDVTLSNSVLKRYLTDEKLLHLLSDSQDIEEHLLSMEKCKIKMQNNFVVCLEKASTDASAAFIQEEVPAVGSVQKEEGLVPVVTRQVGEESTDGEPSRSEDQKVAVGIDVDEDPVDEEVAVAMRVEQEVTGIT</sequence>
<dbReference type="Proteomes" id="UP001529510">
    <property type="component" value="Unassembled WGS sequence"/>
</dbReference>
<name>A0ABD0MIU4_CIRMR</name>
<dbReference type="SUPFAM" id="SSF50249">
    <property type="entry name" value="Nucleic acid-binding proteins"/>
    <property type="match status" value="1"/>
</dbReference>
<protein>
    <submittedName>
        <fullName evidence="1">Uncharacterized protein</fullName>
    </submittedName>
</protein>
<dbReference type="Gene3D" id="2.40.50.140">
    <property type="entry name" value="Nucleic acid-binding proteins"/>
    <property type="match status" value="1"/>
</dbReference>
<accession>A0ABD0MIU4</accession>
<reference evidence="1 2" key="1">
    <citation type="submission" date="2024-05" db="EMBL/GenBank/DDBJ databases">
        <title>Genome sequencing and assembly of Indian major carp, Cirrhinus mrigala (Hamilton, 1822).</title>
        <authorList>
            <person name="Mohindra V."/>
            <person name="Chowdhury L.M."/>
            <person name="Lal K."/>
            <person name="Jena J.K."/>
        </authorList>
    </citation>
    <scope>NUCLEOTIDE SEQUENCE [LARGE SCALE GENOMIC DNA]</scope>
    <source>
        <strain evidence="1">CM1030</strain>
        <tissue evidence="1">Blood</tissue>
    </source>
</reference>
<keyword evidence="2" id="KW-1185">Reference proteome</keyword>
<evidence type="ECO:0000313" key="1">
    <source>
        <dbReference type="EMBL" id="KAL0148824.1"/>
    </source>
</evidence>
<gene>
    <name evidence="1" type="ORF">M9458_055833</name>
</gene>
<evidence type="ECO:0000313" key="2">
    <source>
        <dbReference type="Proteomes" id="UP001529510"/>
    </source>
</evidence>
<comment type="caution">
    <text evidence="1">The sequence shown here is derived from an EMBL/GenBank/DDBJ whole genome shotgun (WGS) entry which is preliminary data.</text>
</comment>
<dbReference type="InterPro" id="IPR012340">
    <property type="entry name" value="NA-bd_OB-fold"/>
</dbReference>
<dbReference type="EMBL" id="JAMKFB020000601">
    <property type="protein sequence ID" value="KAL0148824.1"/>
    <property type="molecule type" value="Genomic_DNA"/>
</dbReference>
<proteinExistence type="predicted"/>